<dbReference type="EMBL" id="JZWS01000013">
    <property type="protein sequence ID" value="KJR79269.1"/>
    <property type="molecule type" value="Genomic_DNA"/>
</dbReference>
<dbReference type="EMBL" id="JZWS02000001">
    <property type="protein sequence ID" value="MCL7343026.1"/>
    <property type="molecule type" value="Genomic_DNA"/>
</dbReference>
<sequence>MGLELGDDYRVLKLGGSLITDKRVPYSFREEVIRQIVKELKGFKVVLVHGGGSFGHYEASINDSFRTTRTALAMHDLNLRITRVLLSEGIKAFPLPGRCFSLDGIHEILENGFVPITYGDVLPNGEIISGDDLTLTLAKHFKVIALFAVDVDGVMVGGKVKDRINSLEGIVDLETGRYDVTGGIVGKIKKIFQYRVNSLIFNGKDPANVYKALRGEKVGTLVEAEG</sequence>
<dbReference type="InterPro" id="IPR036393">
    <property type="entry name" value="AceGlu_kinase-like_sf"/>
</dbReference>
<dbReference type="InterPro" id="IPR001048">
    <property type="entry name" value="Asp/Glu/Uridylate_kinase"/>
</dbReference>
<evidence type="ECO:0000256" key="8">
    <source>
        <dbReference type="ARBA" id="ARBA00023229"/>
    </source>
</evidence>
<dbReference type="GO" id="GO:0005524">
    <property type="term" value="F:ATP binding"/>
    <property type="evidence" value="ECO:0007669"/>
    <property type="project" value="UniProtKB-KW"/>
</dbReference>
<evidence type="ECO:0000256" key="1">
    <source>
        <dbReference type="ARBA" id="ARBA00010540"/>
    </source>
</evidence>
<proteinExistence type="inferred from homology"/>
<dbReference type="GO" id="GO:0016301">
    <property type="term" value="F:kinase activity"/>
    <property type="evidence" value="ECO:0007669"/>
    <property type="project" value="UniProtKB-KW"/>
</dbReference>
<dbReference type="Pfam" id="PF00696">
    <property type="entry name" value="AA_kinase"/>
    <property type="match status" value="1"/>
</dbReference>
<keyword evidence="8" id="KW-0414">Isoprene biosynthesis</keyword>
<comment type="similarity">
    <text evidence="1">Belongs to the isopentenyl phosphate kinase family.</text>
</comment>
<accession>A0A0F2LQZ9</accession>
<dbReference type="GO" id="GO:0005829">
    <property type="term" value="C:cytosol"/>
    <property type="evidence" value="ECO:0007669"/>
    <property type="project" value="TreeGrafter"/>
</dbReference>
<name>A0A0F2LQZ9_9CREN</name>
<dbReference type="NCBIfam" id="NF040647">
    <property type="entry name" value="IPPK_Arch"/>
    <property type="match status" value="1"/>
</dbReference>
<dbReference type="GO" id="GO:0102043">
    <property type="term" value="F:isopentenyl phosphate kinase activity"/>
    <property type="evidence" value="ECO:0007669"/>
    <property type="project" value="UniProtKB-EC"/>
</dbReference>
<evidence type="ECO:0000256" key="5">
    <source>
        <dbReference type="ARBA" id="ARBA00022741"/>
    </source>
</evidence>
<keyword evidence="5" id="KW-0547">Nucleotide-binding</keyword>
<keyword evidence="6 11" id="KW-0418">Kinase</keyword>
<dbReference type="AlphaFoldDB" id="A0A0F2LQZ9"/>
<evidence type="ECO:0000256" key="4">
    <source>
        <dbReference type="ARBA" id="ARBA00022679"/>
    </source>
</evidence>
<organism evidence="11">
    <name type="scientific">Candidatus Aramenus sulfurataquae</name>
    <dbReference type="NCBI Taxonomy" id="1326980"/>
    <lineage>
        <taxon>Archaea</taxon>
        <taxon>Thermoproteota</taxon>
        <taxon>Thermoprotei</taxon>
        <taxon>Sulfolobales</taxon>
        <taxon>Sulfolobaceae</taxon>
        <taxon>Candidatus Aramenus</taxon>
    </lineage>
</organism>
<evidence type="ECO:0000256" key="9">
    <source>
        <dbReference type="ARBA" id="ARBA00049063"/>
    </source>
</evidence>
<gene>
    <name evidence="12" type="ORF">TQ35_000350</name>
    <name evidence="11" type="ORF">TQ35_02700</name>
</gene>
<evidence type="ECO:0000313" key="12">
    <source>
        <dbReference type="EMBL" id="MCL7343026.1"/>
    </source>
</evidence>
<dbReference type="PANTHER" id="PTHR43654:SF1">
    <property type="entry name" value="ISOPENTENYL PHOSPHATE KINASE"/>
    <property type="match status" value="1"/>
</dbReference>
<dbReference type="PANTHER" id="PTHR43654">
    <property type="entry name" value="GLUTAMATE 5-KINASE"/>
    <property type="match status" value="1"/>
</dbReference>
<dbReference type="EC" id="2.7.4.26" evidence="2"/>
<dbReference type="PATRIC" id="fig|1326980.8.peg.338"/>
<comment type="catalytic activity">
    <reaction evidence="9">
        <text>isopentenyl phosphate + ATP = isopentenyl diphosphate + ADP</text>
        <dbReference type="Rhea" id="RHEA:33963"/>
        <dbReference type="ChEBI" id="CHEBI:30616"/>
        <dbReference type="ChEBI" id="CHEBI:65078"/>
        <dbReference type="ChEBI" id="CHEBI:128769"/>
        <dbReference type="ChEBI" id="CHEBI:456216"/>
        <dbReference type="EC" id="2.7.4.26"/>
    </reaction>
</comment>
<feature type="domain" description="Aspartate/glutamate/uridylate kinase" evidence="10">
    <location>
        <begin position="10"/>
        <end position="193"/>
    </location>
</feature>
<evidence type="ECO:0000313" key="11">
    <source>
        <dbReference type="EMBL" id="KJR79269.1"/>
    </source>
</evidence>
<comment type="caution">
    <text evidence="11">The sequence shown here is derived from an EMBL/GenBank/DDBJ whole genome shotgun (WGS) entry which is preliminary data.</text>
</comment>
<protein>
    <recommendedName>
        <fullName evidence="3">Isopentenyl phosphate kinase</fullName>
        <ecNumber evidence="2">2.7.4.26</ecNumber>
    </recommendedName>
</protein>
<evidence type="ECO:0000256" key="7">
    <source>
        <dbReference type="ARBA" id="ARBA00022840"/>
    </source>
</evidence>
<keyword evidence="7" id="KW-0067">ATP-binding</keyword>
<evidence type="ECO:0000256" key="6">
    <source>
        <dbReference type="ARBA" id="ARBA00022777"/>
    </source>
</evidence>
<reference evidence="11" key="1">
    <citation type="submission" date="2015-03" db="EMBL/GenBank/DDBJ databases">
        <title>Metagenome Sequencing of an Archaeal-Dominated Microbial Community from a Hot Spring at the Los Azufres Geothermal Field, Mexico.</title>
        <authorList>
            <person name="Servin-Garciduenas L.E."/>
            <person name="Martinez-Romero E."/>
        </authorList>
    </citation>
    <scope>NUCLEOTIDE SEQUENCE [LARGE SCALE GENOMIC DNA]</scope>
    <source>
        <strain evidence="11">AZ1-454</strain>
    </source>
</reference>
<dbReference type="GO" id="GO:0016114">
    <property type="term" value="P:terpenoid biosynthetic process"/>
    <property type="evidence" value="ECO:0007669"/>
    <property type="project" value="TreeGrafter"/>
</dbReference>
<dbReference type="SUPFAM" id="SSF53633">
    <property type="entry name" value="Carbamate kinase-like"/>
    <property type="match status" value="1"/>
</dbReference>
<evidence type="ECO:0000259" key="10">
    <source>
        <dbReference type="Pfam" id="PF00696"/>
    </source>
</evidence>
<reference evidence="12" key="2">
    <citation type="submission" date="2022-05" db="EMBL/GenBank/DDBJ databases">
        <title>Metagenome Sequencing of an Archaeal-Dominated Microbial Community from a Hot Spring at the Los Azufres Geothermal Field, Mexico.</title>
        <authorList>
            <person name="Marin-Paredes R."/>
            <person name="Martinez-Romero E."/>
            <person name="Servin-Garciduenas L.E."/>
        </authorList>
    </citation>
    <scope>NUCLEOTIDE SEQUENCE</scope>
    <source>
        <strain evidence="12">AZ1-454</strain>
    </source>
</reference>
<evidence type="ECO:0000256" key="2">
    <source>
        <dbReference type="ARBA" id="ARBA00012908"/>
    </source>
</evidence>
<dbReference type="InterPro" id="IPR024192">
    <property type="entry name" value="Fosfomycin_R_FomA-type"/>
</dbReference>
<dbReference type="Gene3D" id="3.40.1160.10">
    <property type="entry name" value="Acetylglutamate kinase-like"/>
    <property type="match status" value="1"/>
</dbReference>
<keyword evidence="4 12" id="KW-0808">Transferase</keyword>
<evidence type="ECO:0000256" key="3">
    <source>
        <dbReference type="ARBA" id="ARBA00017267"/>
    </source>
</evidence>